<sequence>PDHATEQERIHIYGHLKRAFLIPESYLIEHNIIYSSHELILIQGQLQNMISSLIYTGPCFIQIEFGQCGLKISNISETKILVLRTPHHTYHDEFIL</sequence>
<dbReference type="AlphaFoldDB" id="A0A820P3Z5"/>
<gene>
    <name evidence="1" type="ORF">OKA104_LOCUS51284</name>
</gene>
<reference evidence="1" key="1">
    <citation type="submission" date="2021-02" db="EMBL/GenBank/DDBJ databases">
        <authorList>
            <person name="Nowell W R."/>
        </authorList>
    </citation>
    <scope>NUCLEOTIDE SEQUENCE</scope>
</reference>
<name>A0A820P3Z5_9BILA</name>
<feature type="non-terminal residue" evidence="1">
    <location>
        <position position="96"/>
    </location>
</feature>
<evidence type="ECO:0000313" key="1">
    <source>
        <dbReference type="EMBL" id="CAF4398866.1"/>
    </source>
</evidence>
<proteinExistence type="predicted"/>
<protein>
    <submittedName>
        <fullName evidence="1">Uncharacterized protein</fullName>
    </submittedName>
</protein>
<dbReference type="EMBL" id="CAJOAY010027478">
    <property type="protein sequence ID" value="CAF4398866.1"/>
    <property type="molecule type" value="Genomic_DNA"/>
</dbReference>
<evidence type="ECO:0000313" key="2">
    <source>
        <dbReference type="Proteomes" id="UP000663881"/>
    </source>
</evidence>
<dbReference type="Proteomes" id="UP000663881">
    <property type="component" value="Unassembled WGS sequence"/>
</dbReference>
<comment type="caution">
    <text evidence="1">The sequence shown here is derived from an EMBL/GenBank/DDBJ whole genome shotgun (WGS) entry which is preliminary data.</text>
</comment>
<organism evidence="1 2">
    <name type="scientific">Adineta steineri</name>
    <dbReference type="NCBI Taxonomy" id="433720"/>
    <lineage>
        <taxon>Eukaryota</taxon>
        <taxon>Metazoa</taxon>
        <taxon>Spiralia</taxon>
        <taxon>Gnathifera</taxon>
        <taxon>Rotifera</taxon>
        <taxon>Eurotatoria</taxon>
        <taxon>Bdelloidea</taxon>
        <taxon>Adinetida</taxon>
        <taxon>Adinetidae</taxon>
        <taxon>Adineta</taxon>
    </lineage>
</organism>
<feature type="non-terminal residue" evidence="1">
    <location>
        <position position="1"/>
    </location>
</feature>
<accession>A0A820P3Z5</accession>